<keyword evidence="4 9" id="KW-0812">Transmembrane</keyword>
<dbReference type="Proteomes" id="UP000694888">
    <property type="component" value="Unplaced"/>
</dbReference>
<evidence type="ECO:0000256" key="5">
    <source>
        <dbReference type="ARBA" id="ARBA00022989"/>
    </source>
</evidence>
<dbReference type="EC" id="2.8.2.-" evidence="9"/>
<evidence type="ECO:0000256" key="2">
    <source>
        <dbReference type="ARBA" id="ARBA00006339"/>
    </source>
</evidence>
<accession>A0ABM1A362</accession>
<gene>
    <name evidence="11" type="primary">LOC101855427</name>
</gene>
<evidence type="ECO:0000256" key="8">
    <source>
        <dbReference type="ARBA" id="ARBA00023180"/>
    </source>
</evidence>
<keyword evidence="10" id="KW-1185">Reference proteome</keyword>
<feature type="transmembrane region" description="Helical" evidence="9">
    <location>
        <begin position="42"/>
        <end position="63"/>
    </location>
</feature>
<keyword evidence="9" id="KW-0735">Signal-anchor</keyword>
<dbReference type="InterPro" id="IPR018011">
    <property type="entry name" value="Carb_sulfotrans_8-10"/>
</dbReference>
<evidence type="ECO:0000313" key="11">
    <source>
        <dbReference type="RefSeq" id="XP_012939879.1"/>
    </source>
</evidence>
<evidence type="ECO:0000313" key="10">
    <source>
        <dbReference type="Proteomes" id="UP000694888"/>
    </source>
</evidence>
<organism evidence="10 11">
    <name type="scientific">Aplysia californica</name>
    <name type="common">California sea hare</name>
    <dbReference type="NCBI Taxonomy" id="6500"/>
    <lineage>
        <taxon>Eukaryota</taxon>
        <taxon>Metazoa</taxon>
        <taxon>Spiralia</taxon>
        <taxon>Lophotrochozoa</taxon>
        <taxon>Mollusca</taxon>
        <taxon>Gastropoda</taxon>
        <taxon>Heterobranchia</taxon>
        <taxon>Euthyneura</taxon>
        <taxon>Tectipleura</taxon>
        <taxon>Aplysiida</taxon>
        <taxon>Aplysioidea</taxon>
        <taxon>Aplysiidae</taxon>
        <taxon>Aplysia</taxon>
    </lineage>
</organism>
<evidence type="ECO:0000256" key="6">
    <source>
        <dbReference type="ARBA" id="ARBA00023034"/>
    </source>
</evidence>
<dbReference type="RefSeq" id="XP_012939879.1">
    <property type="nucleotide sequence ID" value="XM_013084425.2"/>
</dbReference>
<keyword evidence="6 9" id="KW-0333">Golgi apparatus</keyword>
<dbReference type="PANTHER" id="PTHR12137">
    <property type="entry name" value="CARBOHYDRATE SULFOTRANSFERASE"/>
    <property type="match status" value="1"/>
</dbReference>
<comment type="subcellular location">
    <subcellularLocation>
        <location evidence="1 9">Golgi apparatus membrane</location>
        <topology evidence="1 9">Single-pass type II membrane protein</topology>
    </subcellularLocation>
</comment>
<keyword evidence="3 9" id="KW-0808">Transferase</keyword>
<proteinExistence type="inferred from homology"/>
<dbReference type="InterPro" id="IPR005331">
    <property type="entry name" value="Sulfotransferase"/>
</dbReference>
<name>A0ABM1A362_APLCA</name>
<keyword evidence="8 9" id="KW-0325">Glycoprotein</keyword>
<evidence type="ECO:0000256" key="4">
    <source>
        <dbReference type="ARBA" id="ARBA00022692"/>
    </source>
</evidence>
<protein>
    <recommendedName>
        <fullName evidence="9">Carbohydrate sulfotransferase</fullName>
        <ecNumber evidence="9">2.8.2.-</ecNumber>
    </recommendedName>
</protein>
<evidence type="ECO:0000256" key="1">
    <source>
        <dbReference type="ARBA" id="ARBA00004323"/>
    </source>
</evidence>
<reference evidence="11" key="1">
    <citation type="submission" date="2025-08" db="UniProtKB">
        <authorList>
            <consortium name="RefSeq"/>
        </authorList>
    </citation>
    <scope>IDENTIFICATION</scope>
</reference>
<evidence type="ECO:0000256" key="9">
    <source>
        <dbReference type="RuleBase" id="RU364020"/>
    </source>
</evidence>
<keyword evidence="5 9" id="KW-1133">Transmembrane helix</keyword>
<keyword evidence="9" id="KW-0119">Carbohydrate metabolism</keyword>
<comment type="similarity">
    <text evidence="2 9">Belongs to the sulfotransferase 2 family.</text>
</comment>
<dbReference type="Pfam" id="PF03567">
    <property type="entry name" value="Sulfotransfer_2"/>
    <property type="match status" value="1"/>
</dbReference>
<keyword evidence="7 9" id="KW-0472">Membrane</keyword>
<dbReference type="PANTHER" id="PTHR12137:SF54">
    <property type="entry name" value="CARBOHYDRATE SULFOTRANSFERASE"/>
    <property type="match status" value="1"/>
</dbReference>
<evidence type="ECO:0000256" key="7">
    <source>
        <dbReference type="ARBA" id="ARBA00023136"/>
    </source>
</evidence>
<dbReference type="GeneID" id="101855427"/>
<evidence type="ECO:0000256" key="3">
    <source>
        <dbReference type="ARBA" id="ARBA00022679"/>
    </source>
</evidence>
<sequence length="413" mass="47407">MHVRYTHADTGKPSKNVCCGCSLRRARAGWRMIRSLKTLAKVTLVFLNIWVLAVVLVVSLGHWRVFETNGFSINYDNSHLIVMRELKQDGNPKPVAASHNVSIIQQQATQVPAEVHDHQPVAKTPSQTTKVENVQRWCDQHHPSHHKPEHIPTSKLGSILVDKKHKLLFCAIPGVAMNDWRKILLITNGVVNTTKVSSIVGGDVFGKYGKSVKKLSEFSSKERVEMLTKYYKVMFVRDPLERLVAAYTGKLAPSWSKYFHKAFGTQIIKRYRRNAKPDDIKKGSSVRFDEFGRYIVDVEHEGSASLNEHWQQYYKLCHPCLINYDYIGSYENVEKDTAHVLDKIGAKSLMKSPFISETKRLSEKELIGTYKTMSSKDLNNLFKIYSPDYTLFGYKCPHFLHQLMEKDTEFHDY</sequence>